<evidence type="ECO:0000259" key="9">
    <source>
        <dbReference type="PROSITE" id="PS50893"/>
    </source>
</evidence>
<dbReference type="AlphaFoldDB" id="A0A0J8BC62"/>
<keyword evidence="5" id="KW-0067">ATP-binding</keyword>
<evidence type="ECO:0000256" key="1">
    <source>
        <dbReference type="ARBA" id="ARBA00004141"/>
    </source>
</evidence>
<accession>A0A0J8BC62</accession>
<dbReference type="GO" id="GO:0005524">
    <property type="term" value="F:ATP binding"/>
    <property type="evidence" value="ECO:0007669"/>
    <property type="project" value="UniProtKB-KW"/>
</dbReference>
<dbReference type="GO" id="GO:0016887">
    <property type="term" value="F:ATP hydrolysis activity"/>
    <property type="evidence" value="ECO:0007669"/>
    <property type="project" value="InterPro"/>
</dbReference>
<dbReference type="InterPro" id="IPR027417">
    <property type="entry name" value="P-loop_NTPase"/>
</dbReference>
<dbReference type="PANTHER" id="PTHR19229:SF154">
    <property type="entry name" value="ABC TRANSPORTER A FAMILY MEMBER 3-RELATED"/>
    <property type="match status" value="1"/>
</dbReference>
<evidence type="ECO:0000256" key="3">
    <source>
        <dbReference type="ARBA" id="ARBA00022692"/>
    </source>
</evidence>
<dbReference type="InterPro" id="IPR026082">
    <property type="entry name" value="ABCA"/>
</dbReference>
<evidence type="ECO:0000256" key="5">
    <source>
        <dbReference type="ARBA" id="ARBA00022840"/>
    </source>
</evidence>
<evidence type="ECO:0000256" key="7">
    <source>
        <dbReference type="ARBA" id="ARBA00023136"/>
    </source>
</evidence>
<keyword evidence="11" id="KW-1185">Reference proteome</keyword>
<gene>
    <name evidence="10" type="ORF">BVRB_5g125080</name>
</gene>
<feature type="transmembrane region" description="Helical" evidence="8">
    <location>
        <begin position="258"/>
        <end position="278"/>
    </location>
</feature>
<dbReference type="GO" id="GO:0016020">
    <property type="term" value="C:membrane"/>
    <property type="evidence" value="ECO:0007669"/>
    <property type="project" value="UniProtKB-SubCell"/>
</dbReference>
<keyword evidence="7 8" id="KW-0472">Membrane</keyword>
<protein>
    <recommendedName>
        <fullName evidence="9">ABC transporter domain-containing protein</fullName>
    </recommendedName>
</protein>
<evidence type="ECO:0000313" key="11">
    <source>
        <dbReference type="Proteomes" id="UP000035740"/>
    </source>
</evidence>
<dbReference type="InterPro" id="IPR013525">
    <property type="entry name" value="ABC2_TM"/>
</dbReference>
<dbReference type="Pfam" id="PF00005">
    <property type="entry name" value="ABC_tran"/>
    <property type="match status" value="1"/>
</dbReference>
<dbReference type="OrthoDB" id="8061355at2759"/>
<dbReference type="ExpressionAtlas" id="A0A0J8BC62">
    <property type="expression patterns" value="baseline"/>
</dbReference>
<reference evidence="10 11" key="1">
    <citation type="journal article" date="2014" name="Nature">
        <title>The genome of the recently domesticated crop plant sugar beet (Beta vulgaris).</title>
        <authorList>
            <person name="Dohm J.C."/>
            <person name="Minoche A.E."/>
            <person name="Holtgrawe D."/>
            <person name="Capella-Gutierrez S."/>
            <person name="Zakrzewski F."/>
            <person name="Tafer H."/>
            <person name="Rupp O."/>
            <person name="Sorensen T.R."/>
            <person name="Stracke R."/>
            <person name="Reinhardt R."/>
            <person name="Goesmann A."/>
            <person name="Kraft T."/>
            <person name="Schulz B."/>
            <person name="Stadler P.F."/>
            <person name="Schmidt T."/>
            <person name="Gabaldon T."/>
            <person name="Lehrach H."/>
            <person name="Weisshaar B."/>
            <person name="Himmelbauer H."/>
        </authorList>
    </citation>
    <scope>NUCLEOTIDE SEQUENCE [LARGE SCALE GENOMIC DNA]</scope>
    <source>
        <tissue evidence="10">Taproot</tissue>
    </source>
</reference>
<feature type="transmembrane region" description="Helical" evidence="8">
    <location>
        <begin position="290"/>
        <end position="307"/>
    </location>
</feature>
<keyword evidence="4" id="KW-0547">Nucleotide-binding</keyword>
<dbReference type="FunFam" id="3.40.50.300:FF:000633">
    <property type="entry name" value="ABC transporter A family member 7"/>
    <property type="match status" value="1"/>
</dbReference>
<evidence type="ECO:0000256" key="8">
    <source>
        <dbReference type="SAM" id="Phobius"/>
    </source>
</evidence>
<dbReference type="Pfam" id="PF24526">
    <property type="entry name" value="ABCA12_C"/>
    <property type="match status" value="1"/>
</dbReference>
<evidence type="ECO:0000256" key="4">
    <source>
        <dbReference type="ARBA" id="ARBA00022741"/>
    </source>
</evidence>
<evidence type="ECO:0000313" key="10">
    <source>
        <dbReference type="EMBL" id="KMS97648.1"/>
    </source>
</evidence>
<evidence type="ECO:0000256" key="6">
    <source>
        <dbReference type="ARBA" id="ARBA00022989"/>
    </source>
</evidence>
<dbReference type="InterPro" id="IPR017871">
    <property type="entry name" value="ABC_transporter-like_CS"/>
</dbReference>
<dbReference type="InterPro" id="IPR003593">
    <property type="entry name" value="AAA+_ATPase"/>
</dbReference>
<dbReference type="Proteomes" id="UP000035740">
    <property type="component" value="Unassembled WGS sequence"/>
</dbReference>
<keyword evidence="3 8" id="KW-0812">Transmembrane</keyword>
<dbReference type="Pfam" id="PF12698">
    <property type="entry name" value="ABC2_membrane_3"/>
    <property type="match status" value="1"/>
</dbReference>
<dbReference type="PROSITE" id="PS50893">
    <property type="entry name" value="ABC_TRANSPORTER_2"/>
    <property type="match status" value="1"/>
</dbReference>
<feature type="transmembrane region" description="Helical" evidence="8">
    <location>
        <begin position="217"/>
        <end position="238"/>
    </location>
</feature>
<feature type="domain" description="ABC transporter" evidence="9">
    <location>
        <begin position="450"/>
        <end position="687"/>
    </location>
</feature>
<proteinExistence type="inferred from homology"/>
<feature type="transmembrane region" description="Helical" evidence="8">
    <location>
        <begin position="174"/>
        <end position="197"/>
    </location>
</feature>
<dbReference type="SMART" id="SM00382">
    <property type="entry name" value="AAA"/>
    <property type="match status" value="1"/>
</dbReference>
<keyword evidence="6 8" id="KW-1133">Transmembrane helix</keyword>
<dbReference type="Gene3D" id="3.40.50.300">
    <property type="entry name" value="P-loop containing nucleotide triphosphate hydrolases"/>
    <property type="match status" value="1"/>
</dbReference>
<dbReference type="PANTHER" id="PTHR19229">
    <property type="entry name" value="ATP-BINDING CASSETTE TRANSPORTER SUBFAMILY A ABCA"/>
    <property type="match status" value="1"/>
</dbReference>
<dbReference type="InterPro" id="IPR003439">
    <property type="entry name" value="ABC_transporter-like_ATP-bd"/>
</dbReference>
<feature type="transmembrane region" description="Helical" evidence="8">
    <location>
        <begin position="313"/>
        <end position="333"/>
    </location>
</feature>
<evidence type="ECO:0000256" key="2">
    <source>
        <dbReference type="ARBA" id="ARBA00008526"/>
    </source>
</evidence>
<comment type="similarity">
    <text evidence="2">Belongs to the ABC transporter superfamily. ABCA family. CPR flippase (TC 3.A.1.211) subfamily.</text>
</comment>
<comment type="subcellular location">
    <subcellularLocation>
        <location evidence="1">Membrane</location>
        <topology evidence="1">Multi-pass membrane protein</topology>
    </subcellularLocation>
</comment>
<sequence length="773" mass="86361">MNPPVSARNPSDMDRIVLATSVKFPLASYLMDPAFDPGSPSPLYYLQSKCKANSSIPYPSGQATCSSDVNKELYKCKGGNKQHKEDNEFAAAFDFSDSNGAKYNMTVWHEETQVTNFMMGITFEYNRLPRWLNLASNAYLQVLQGPGTQMLFEFIKEVPTIIRLDSRVQGVLDFLLRIASFGLLIYPVTVLVSLIVYEKEKNLRIMMKMHGLRDTAYWAITYFYSLIISVLFVQFFLIAGEISGLTFFSKNDYTLQSIFYFIHVNWQISFVFVIAALVSTVKTAQVISSSYMMLVCVLAFFVAGRCIESTDISSSVVLLVEIFPGFALYRGVYEFQKYATFARNGADVGMRWKNLSDTGNGMKTAMIIMVTEWVVMLLLAYYLDQVVSSGSGRTKSPFFFLPTFRKKPTSQQSMQINSSQVLPGNNQSDVDQERQKVEQLMKEGSRTHTAVCDNIRKIYPGRDGNPAKAAVKGLSLALERSECFGMLGPNGAGKTSFISMMIGLTEPTSGTAYIEGLDITTRMDEVYTCMGVCPQFDLLWETLTGREHLYFYGRLKNLTGSTLAQAVEEALKEVNLFHGGIADKHAGKYSGGMKRRLSVAISLIGDPKIVYLDEPSTGLDPVSRNSLWSVVKRAKQNRAILLTTHSMEEAEALCDRLGVFVDGALRCVGNPKELKGRYGGYFIFTMTTTSGKNDEEVEDMVVSLCRNAVKTYHLGGTQKFELPKQEVRLADIFQLVENAKSKFPVQAWGLADTTLEDVFIKVTRQAQARSSDE</sequence>
<dbReference type="GO" id="GO:0140359">
    <property type="term" value="F:ABC-type transporter activity"/>
    <property type="evidence" value="ECO:0007669"/>
    <property type="project" value="InterPro"/>
</dbReference>
<dbReference type="EMBL" id="KQ090300">
    <property type="protein sequence ID" value="KMS97648.1"/>
    <property type="molecule type" value="Genomic_DNA"/>
</dbReference>
<dbReference type="SUPFAM" id="SSF52540">
    <property type="entry name" value="P-loop containing nucleoside triphosphate hydrolases"/>
    <property type="match status" value="1"/>
</dbReference>
<feature type="transmembrane region" description="Helical" evidence="8">
    <location>
        <begin position="365"/>
        <end position="383"/>
    </location>
</feature>
<dbReference type="GO" id="GO:0005319">
    <property type="term" value="F:lipid transporter activity"/>
    <property type="evidence" value="ECO:0007669"/>
    <property type="project" value="TreeGrafter"/>
</dbReference>
<name>A0A0J8BC62_BETVV</name>
<dbReference type="CDD" id="cd03263">
    <property type="entry name" value="ABC_subfamily_A"/>
    <property type="match status" value="1"/>
</dbReference>
<dbReference type="Gramene" id="KMS97648">
    <property type="protein sequence ID" value="KMS97648"/>
    <property type="gene ID" value="BVRB_5g125080"/>
</dbReference>
<dbReference type="PROSITE" id="PS00211">
    <property type="entry name" value="ABC_TRANSPORTER_1"/>
    <property type="match status" value="1"/>
</dbReference>
<organism evidence="10 11">
    <name type="scientific">Beta vulgaris subsp. vulgaris</name>
    <name type="common">Beet</name>
    <dbReference type="NCBI Taxonomy" id="3555"/>
    <lineage>
        <taxon>Eukaryota</taxon>
        <taxon>Viridiplantae</taxon>
        <taxon>Streptophyta</taxon>
        <taxon>Embryophyta</taxon>
        <taxon>Tracheophyta</taxon>
        <taxon>Spermatophyta</taxon>
        <taxon>Magnoliopsida</taxon>
        <taxon>eudicotyledons</taxon>
        <taxon>Gunneridae</taxon>
        <taxon>Pentapetalae</taxon>
        <taxon>Caryophyllales</taxon>
        <taxon>Chenopodiaceae</taxon>
        <taxon>Betoideae</taxon>
        <taxon>Beta</taxon>
    </lineage>
</organism>